<name>A0A8C9UZC4_SCLFO</name>
<evidence type="ECO:0000256" key="1">
    <source>
        <dbReference type="ARBA" id="ARBA00023054"/>
    </source>
</evidence>
<feature type="region of interest" description="Disordered" evidence="3">
    <location>
        <begin position="219"/>
        <end position="249"/>
    </location>
</feature>
<feature type="region of interest" description="Disordered" evidence="3">
    <location>
        <begin position="180"/>
        <end position="202"/>
    </location>
</feature>
<sequence length="1488" mass="167905">LLQCLTVDPSFSMVTVQSEDSGIVWETVSSRCSTPWASEGSTTSEAYSLEGSGAQGKVIIIMDEDKIVRKRKKRSGSKLGDRLKRPSSRSFPGGNERPFMTEIAVPNIRPEGTGENGESTDLKQEKEQRLFSLVSEGYEILNIVVPSRLATVDEEESTDIADNLSYLENTPQIKSKHIQENVVSVEPQSSQDSVSKACGNDGTSDTDYFEKFTLLDENLPGDVSEGAEEHVQSKDSQGSALLENQEKSTRSANEDAFVLIGDIEMASEHLDEVFYKNGGHDELVESAFIKQQERDEEESADEGRHMKSFIKESGSALFGSQETILTPIFLPSGPPKIIDPVLLEEPAALPFLYTDLYEEAMGEKKKEDDFSDVESVISEKSFKRRHSDSDDSEGYLEKFILKDETPVVEREPVESLNKGGLQMWAQSKFDLTGCLTRVEEEEEEEEEEDIKEEEVNTVQKPSVTMHEKVEQITTVSENKKEDMGSWHVVFEKELPSETKKTKLCKKVSEPETGIKEETETDETKSTVTEHTELMNERVISTDKKTTTDEIMQDSKEKPFVDQEPKSTPQDTVKKTEVSLDKPEKTSIVHKCESKINTEEHESKLEEPPIVQLPEGTAEGEVSLSKETIDINKLENSVQEINTESGISEIESVKTIRSAKSHTERQAKCELLNDNYITVMDYNLDVLMKESPKRDLSLEEAPDKGTPESVTQINSQLPHSGFASEDTSLTTEKVEVALQGNAIPWEADSVKVVDNVEKELVNKIKENITLKEWDSSGVQSFRDSSRVPRTQLLRLSPLIPVETDEENEEDDQKERQDVLKHREVSYSALRSFPGQVDLSMFGKEESLSDQGEETAEELGYEMITQQEARDLEPEGAQKDELNHERDHKFSKLHDHYIPTEELLETEYEIIEAPDGTPLSEGRQEQIDSNAQAMDTFCLVCQCPIVAKDKLYGEHQDHEVLTLDEAYDDFRNKLGEWISVLQERSEKIEDLVSELELAYNSVEEHFKTCEETLDRQNQEILKLVMDQYNEMSQTMEEEKKVKLEQLYDQIVEFQDNIDLAKEALDRTVKEIEDTDALHCVGRLTSALESSLSLELTPRAFPMFEDYSKSPSGRGRKELEGIPIPQKPRLQAQEANSATSTSVTVYWKVNEGDVIDCFQVYCMEEPQRAISEEYRVTVKESYCTLEDLEPDKNYKVWVMAVNYTGCSLPSEKLSFRTAPSIPTINTERCTICWDFAIIRWSPSDRRTAESFTLEYCRQYACEGEGLRSISGIKQCEQKVLLLPNENYLFYIKAVNTAGSSDQSEATLISTRGTRFHLLKDTAHPALELSEDMTTVHWRDGNISQRGMAGSPGVLGEVLPPRGYHYWEISVRDCQAYRIGVMYHSAAHHDALQENNTSWCLHCIPTSNSCRFHLYHDSLKTDIIAAEAPASIGTLLDFIHGRLSFFDGQSGRMLGSCCHRFSKACQAALVLDQPGSLAVCAVSEVPEFAKRH</sequence>
<dbReference type="InterPro" id="IPR050617">
    <property type="entry name" value="E3_ligase_FN3/SPRY"/>
</dbReference>
<dbReference type="SUPFAM" id="SSF57845">
    <property type="entry name" value="B-box zinc-binding domain"/>
    <property type="match status" value="1"/>
</dbReference>
<organism evidence="6 7">
    <name type="scientific">Scleropages formosus</name>
    <name type="common">Asian bonytongue</name>
    <name type="synonym">Osteoglossum formosum</name>
    <dbReference type="NCBI Taxonomy" id="113540"/>
    <lineage>
        <taxon>Eukaryota</taxon>
        <taxon>Metazoa</taxon>
        <taxon>Chordata</taxon>
        <taxon>Craniata</taxon>
        <taxon>Vertebrata</taxon>
        <taxon>Euteleostomi</taxon>
        <taxon>Actinopterygii</taxon>
        <taxon>Neopterygii</taxon>
        <taxon>Teleostei</taxon>
        <taxon>Osteoglossocephala</taxon>
        <taxon>Osteoglossomorpha</taxon>
        <taxon>Osteoglossiformes</taxon>
        <taxon>Osteoglossidae</taxon>
        <taxon>Scleropages</taxon>
    </lineage>
</organism>
<dbReference type="Pfam" id="PF00041">
    <property type="entry name" value="fn3"/>
    <property type="match status" value="1"/>
</dbReference>
<dbReference type="PANTHER" id="PTHR24099:SF7">
    <property type="entry name" value="CARDIOMYOPATHY-ASSOCIATED PROTEIN 5"/>
    <property type="match status" value="1"/>
</dbReference>
<dbReference type="GO" id="GO:0005737">
    <property type="term" value="C:cytoplasm"/>
    <property type="evidence" value="ECO:0007669"/>
    <property type="project" value="TreeGrafter"/>
</dbReference>
<dbReference type="SUPFAM" id="SSF49899">
    <property type="entry name" value="Concanavalin A-like lectins/glucanases"/>
    <property type="match status" value="1"/>
</dbReference>
<dbReference type="InterPro" id="IPR003961">
    <property type="entry name" value="FN3_dom"/>
</dbReference>
<dbReference type="InterPro" id="IPR001870">
    <property type="entry name" value="B30.2/SPRY"/>
</dbReference>
<dbReference type="InterPro" id="IPR043136">
    <property type="entry name" value="B30.2/SPRY_sf"/>
</dbReference>
<feature type="region of interest" description="Disordered" evidence="3">
    <location>
        <begin position="542"/>
        <end position="585"/>
    </location>
</feature>
<proteinExistence type="predicted"/>
<protein>
    <submittedName>
        <fullName evidence="6">Cardiomyopathy associated 5</fullName>
    </submittedName>
</protein>
<keyword evidence="1 2" id="KW-0175">Coiled coil</keyword>
<dbReference type="PROSITE" id="PS50853">
    <property type="entry name" value="FN3"/>
    <property type="match status" value="1"/>
</dbReference>
<accession>A0A8C9UZC4</accession>
<dbReference type="SMART" id="SM00060">
    <property type="entry name" value="FN3"/>
    <property type="match status" value="2"/>
</dbReference>
<dbReference type="CDD" id="cd00063">
    <property type="entry name" value="FN3"/>
    <property type="match status" value="2"/>
</dbReference>
<evidence type="ECO:0000256" key="3">
    <source>
        <dbReference type="SAM" id="MobiDB-lite"/>
    </source>
</evidence>
<feature type="region of interest" description="Disordered" evidence="3">
    <location>
        <begin position="694"/>
        <end position="727"/>
    </location>
</feature>
<reference evidence="6 7" key="1">
    <citation type="submission" date="2019-04" db="EMBL/GenBank/DDBJ databases">
        <authorList>
            <consortium name="Wellcome Sanger Institute Data Sharing"/>
        </authorList>
    </citation>
    <scope>NUCLEOTIDE SEQUENCE [LARGE SCALE GENOMIC DNA]</scope>
</reference>
<evidence type="ECO:0000259" key="4">
    <source>
        <dbReference type="PROSITE" id="PS50188"/>
    </source>
</evidence>
<dbReference type="OrthoDB" id="9949315at2759"/>
<dbReference type="PROSITE" id="PS50188">
    <property type="entry name" value="B302_SPRY"/>
    <property type="match status" value="1"/>
</dbReference>
<dbReference type="InterPro" id="IPR013320">
    <property type="entry name" value="ConA-like_dom_sf"/>
</dbReference>
<evidence type="ECO:0000313" key="7">
    <source>
        <dbReference type="Proteomes" id="UP000694397"/>
    </source>
</evidence>
<dbReference type="PANTHER" id="PTHR24099">
    <property type="entry name" value="E3 UBIQUITIN-PROTEIN LIGASE TRIM36-RELATED"/>
    <property type="match status" value="1"/>
</dbReference>
<feature type="coiled-coil region" evidence="2">
    <location>
        <begin position="976"/>
        <end position="1068"/>
    </location>
</feature>
<dbReference type="Gene3D" id="2.60.40.10">
    <property type="entry name" value="Immunoglobulins"/>
    <property type="match status" value="2"/>
</dbReference>
<feature type="region of interest" description="Disordered" evidence="3">
    <location>
        <begin position="71"/>
        <end position="98"/>
    </location>
</feature>
<dbReference type="GeneTree" id="ENSGT00940000159696"/>
<dbReference type="InterPro" id="IPR013783">
    <property type="entry name" value="Ig-like_fold"/>
</dbReference>
<evidence type="ECO:0000256" key="2">
    <source>
        <dbReference type="SAM" id="Coils"/>
    </source>
</evidence>
<keyword evidence="7" id="KW-1185">Reference proteome</keyword>
<dbReference type="Ensembl" id="ENSSFOT00015008533.2">
    <property type="protein sequence ID" value="ENSSFOP00015008413.2"/>
    <property type="gene ID" value="ENSSFOG00015005457.2"/>
</dbReference>
<feature type="domain" description="B30.2/SPRY" evidence="4">
    <location>
        <begin position="1292"/>
        <end position="1488"/>
    </location>
</feature>
<evidence type="ECO:0000259" key="5">
    <source>
        <dbReference type="PROSITE" id="PS50853"/>
    </source>
</evidence>
<dbReference type="InterPro" id="IPR036116">
    <property type="entry name" value="FN3_sf"/>
</dbReference>
<dbReference type="Gene3D" id="3.30.160.60">
    <property type="entry name" value="Classic Zinc Finger"/>
    <property type="match status" value="1"/>
</dbReference>
<feature type="region of interest" description="Disordered" evidence="3">
    <location>
        <begin position="509"/>
        <end position="529"/>
    </location>
</feature>
<dbReference type="Gene3D" id="2.60.120.920">
    <property type="match status" value="1"/>
</dbReference>
<reference evidence="6" key="3">
    <citation type="submission" date="2025-09" db="UniProtKB">
        <authorList>
            <consortium name="Ensembl"/>
        </authorList>
    </citation>
    <scope>IDENTIFICATION</scope>
</reference>
<feature type="domain" description="Fibronectin type-III" evidence="5">
    <location>
        <begin position="1121"/>
        <end position="1217"/>
    </location>
</feature>
<feature type="compositionally biased region" description="Basic and acidic residues" evidence="3">
    <location>
        <begin position="542"/>
        <end position="564"/>
    </location>
</feature>
<gene>
    <name evidence="6" type="primary">cmya5</name>
</gene>
<feature type="compositionally biased region" description="Basic and acidic residues" evidence="3">
    <location>
        <begin position="694"/>
        <end position="705"/>
    </location>
</feature>
<reference evidence="6" key="2">
    <citation type="submission" date="2025-08" db="UniProtKB">
        <authorList>
            <consortium name="Ensembl"/>
        </authorList>
    </citation>
    <scope>IDENTIFICATION</scope>
</reference>
<dbReference type="SUPFAM" id="SSF49265">
    <property type="entry name" value="Fibronectin type III"/>
    <property type="match status" value="1"/>
</dbReference>
<feature type="compositionally biased region" description="Polar residues" evidence="3">
    <location>
        <begin position="707"/>
        <end position="717"/>
    </location>
</feature>
<dbReference type="Proteomes" id="UP000694397">
    <property type="component" value="Chromosome 17"/>
</dbReference>
<feature type="compositionally biased region" description="Basic and acidic residues" evidence="3">
    <location>
        <begin position="571"/>
        <end position="585"/>
    </location>
</feature>
<evidence type="ECO:0000313" key="6">
    <source>
        <dbReference type="Ensembl" id="ENSSFOP00015008413.2"/>
    </source>
</evidence>